<dbReference type="EMBL" id="SZYD01000017">
    <property type="protein sequence ID" value="KAD3068748.1"/>
    <property type="molecule type" value="Genomic_DNA"/>
</dbReference>
<keyword evidence="2" id="KW-1185">Reference proteome</keyword>
<dbReference type="Proteomes" id="UP000326396">
    <property type="component" value="Linkage Group LG7"/>
</dbReference>
<dbReference type="OrthoDB" id="1734006at2759"/>
<proteinExistence type="predicted"/>
<protein>
    <submittedName>
        <fullName evidence="1">Uncharacterized protein</fullName>
    </submittedName>
</protein>
<sequence length="293" mass="34622">MRKLISNDEAFHLSRRKIRVITDIIRSRKTPARSIFLRWNVYARSFYLKMCTCYGFDHQHLENEDEDDDDEDENQLLCDRIEPFQLPLDKTELRMEYVYKEETPLQKMERERLESVECVSVMPIRSGPLESGCYSPGTEPDRIPYHLYLLVKEAVDFMKHNDQINLEGVEEKIRFFCTYLHSHLPTGWEYKRNNGSSLIADYDTMRVPKYDMSGYTPFRDLDEMEVDEDINLTSEEMGDVMSIIHSRKTPQFMKLSWPEISFYCKLCSCFGIEYHNLEAASEDDVCLMNMGRG</sequence>
<gene>
    <name evidence="1" type="ORF">E3N88_36628</name>
</gene>
<evidence type="ECO:0000313" key="2">
    <source>
        <dbReference type="Proteomes" id="UP000326396"/>
    </source>
</evidence>
<dbReference type="AlphaFoldDB" id="A0A5N6M4U1"/>
<evidence type="ECO:0000313" key="1">
    <source>
        <dbReference type="EMBL" id="KAD3068748.1"/>
    </source>
</evidence>
<name>A0A5N6M4U1_9ASTR</name>
<organism evidence="1 2">
    <name type="scientific">Mikania micrantha</name>
    <name type="common">bitter vine</name>
    <dbReference type="NCBI Taxonomy" id="192012"/>
    <lineage>
        <taxon>Eukaryota</taxon>
        <taxon>Viridiplantae</taxon>
        <taxon>Streptophyta</taxon>
        <taxon>Embryophyta</taxon>
        <taxon>Tracheophyta</taxon>
        <taxon>Spermatophyta</taxon>
        <taxon>Magnoliopsida</taxon>
        <taxon>eudicotyledons</taxon>
        <taxon>Gunneridae</taxon>
        <taxon>Pentapetalae</taxon>
        <taxon>asterids</taxon>
        <taxon>campanulids</taxon>
        <taxon>Asterales</taxon>
        <taxon>Asteraceae</taxon>
        <taxon>Asteroideae</taxon>
        <taxon>Heliantheae alliance</taxon>
        <taxon>Eupatorieae</taxon>
        <taxon>Mikania</taxon>
    </lineage>
</organism>
<accession>A0A5N6M4U1</accession>
<reference evidence="1 2" key="1">
    <citation type="submission" date="2019-05" db="EMBL/GenBank/DDBJ databases">
        <title>Mikania micrantha, genome provides insights into the molecular mechanism of rapid growth.</title>
        <authorList>
            <person name="Liu B."/>
        </authorList>
    </citation>
    <scope>NUCLEOTIDE SEQUENCE [LARGE SCALE GENOMIC DNA]</scope>
    <source>
        <strain evidence="1">NLD-2019</strain>
        <tissue evidence="1">Leaf</tissue>
    </source>
</reference>
<comment type="caution">
    <text evidence="1">The sequence shown here is derived from an EMBL/GenBank/DDBJ whole genome shotgun (WGS) entry which is preliminary data.</text>
</comment>